<dbReference type="WBParaSite" id="jg21529">
    <property type="protein sequence ID" value="jg21529"/>
    <property type="gene ID" value="jg21529"/>
</dbReference>
<protein>
    <submittedName>
        <fullName evidence="2">Uncharacterized protein</fullName>
    </submittedName>
</protein>
<proteinExistence type="predicted"/>
<keyword evidence="1" id="KW-1185">Reference proteome</keyword>
<accession>A0A915DPA9</accession>
<reference evidence="2" key="1">
    <citation type="submission" date="2022-11" db="UniProtKB">
        <authorList>
            <consortium name="WormBaseParasite"/>
        </authorList>
    </citation>
    <scope>IDENTIFICATION</scope>
</reference>
<organism evidence="1 2">
    <name type="scientific">Ditylenchus dipsaci</name>
    <dbReference type="NCBI Taxonomy" id="166011"/>
    <lineage>
        <taxon>Eukaryota</taxon>
        <taxon>Metazoa</taxon>
        <taxon>Ecdysozoa</taxon>
        <taxon>Nematoda</taxon>
        <taxon>Chromadorea</taxon>
        <taxon>Rhabditida</taxon>
        <taxon>Tylenchina</taxon>
        <taxon>Tylenchomorpha</taxon>
        <taxon>Sphaerularioidea</taxon>
        <taxon>Anguinidae</taxon>
        <taxon>Anguininae</taxon>
        <taxon>Ditylenchus</taxon>
    </lineage>
</organism>
<name>A0A915DPA9_9BILA</name>
<dbReference type="Proteomes" id="UP000887574">
    <property type="component" value="Unplaced"/>
</dbReference>
<evidence type="ECO:0000313" key="2">
    <source>
        <dbReference type="WBParaSite" id="jg21529"/>
    </source>
</evidence>
<sequence length="100" mass="11589">MESPGMSRLQSVWLSFNVKDIESVESFDPSLAFRNGVVRAEKLPAYCSTLMFAFRNNYTPLLQLDGWLIMFWNSLRISMALDLFSRNWIQRASGEKASFR</sequence>
<dbReference type="AlphaFoldDB" id="A0A915DPA9"/>
<evidence type="ECO:0000313" key="1">
    <source>
        <dbReference type="Proteomes" id="UP000887574"/>
    </source>
</evidence>